<gene>
    <name evidence="1" type="ORF">FF38_07901</name>
</gene>
<name>A0A0L0BKX1_LUCCU</name>
<protein>
    <submittedName>
        <fullName evidence="1">Uncharacterized protein</fullName>
    </submittedName>
</protein>
<dbReference type="EMBL" id="JRES01001704">
    <property type="protein sequence ID" value="KNC20745.1"/>
    <property type="molecule type" value="Genomic_DNA"/>
</dbReference>
<dbReference type="AlphaFoldDB" id="A0A0L0BKX1"/>
<evidence type="ECO:0000313" key="1">
    <source>
        <dbReference type="EMBL" id="KNC20745.1"/>
    </source>
</evidence>
<comment type="caution">
    <text evidence="1">The sequence shown here is derived from an EMBL/GenBank/DDBJ whole genome shotgun (WGS) entry which is preliminary data.</text>
</comment>
<organism evidence="1 2">
    <name type="scientific">Lucilia cuprina</name>
    <name type="common">Green bottle fly</name>
    <name type="synonym">Australian sheep blowfly</name>
    <dbReference type="NCBI Taxonomy" id="7375"/>
    <lineage>
        <taxon>Eukaryota</taxon>
        <taxon>Metazoa</taxon>
        <taxon>Ecdysozoa</taxon>
        <taxon>Arthropoda</taxon>
        <taxon>Hexapoda</taxon>
        <taxon>Insecta</taxon>
        <taxon>Pterygota</taxon>
        <taxon>Neoptera</taxon>
        <taxon>Endopterygota</taxon>
        <taxon>Diptera</taxon>
        <taxon>Brachycera</taxon>
        <taxon>Muscomorpha</taxon>
        <taxon>Oestroidea</taxon>
        <taxon>Calliphoridae</taxon>
        <taxon>Luciliinae</taxon>
        <taxon>Lucilia</taxon>
    </lineage>
</organism>
<evidence type="ECO:0000313" key="2">
    <source>
        <dbReference type="Proteomes" id="UP000037069"/>
    </source>
</evidence>
<dbReference type="Proteomes" id="UP000037069">
    <property type="component" value="Unassembled WGS sequence"/>
</dbReference>
<keyword evidence="2" id="KW-1185">Reference proteome</keyword>
<sequence length="63" mass="7295">MSICLRDYHPVGLYVCISTLSFQVTTYFKMCLSSEELNRHAVDYEKTIPANFNKIFEVSPNDD</sequence>
<proteinExistence type="predicted"/>
<reference evidence="1 2" key="1">
    <citation type="journal article" date="2015" name="Nat. Commun.">
        <title>Lucilia cuprina genome unlocks parasitic fly biology to underpin future interventions.</title>
        <authorList>
            <person name="Anstead C.A."/>
            <person name="Korhonen P.K."/>
            <person name="Young N.D."/>
            <person name="Hall R.S."/>
            <person name="Jex A.R."/>
            <person name="Murali S.C."/>
            <person name="Hughes D.S."/>
            <person name="Lee S.F."/>
            <person name="Perry T."/>
            <person name="Stroehlein A.J."/>
            <person name="Ansell B.R."/>
            <person name="Breugelmans B."/>
            <person name="Hofmann A."/>
            <person name="Qu J."/>
            <person name="Dugan S."/>
            <person name="Lee S.L."/>
            <person name="Chao H."/>
            <person name="Dinh H."/>
            <person name="Han Y."/>
            <person name="Doddapaneni H.V."/>
            <person name="Worley K.C."/>
            <person name="Muzny D.M."/>
            <person name="Ioannidis P."/>
            <person name="Waterhouse R.M."/>
            <person name="Zdobnov E.M."/>
            <person name="James P.J."/>
            <person name="Bagnall N.H."/>
            <person name="Kotze A.C."/>
            <person name="Gibbs R.A."/>
            <person name="Richards S."/>
            <person name="Batterham P."/>
            <person name="Gasser R.B."/>
        </authorList>
    </citation>
    <scope>NUCLEOTIDE SEQUENCE [LARGE SCALE GENOMIC DNA]</scope>
    <source>
        <strain evidence="1 2">LS</strain>
        <tissue evidence="1">Full body</tissue>
    </source>
</reference>
<accession>A0A0L0BKX1</accession>